<evidence type="ECO:0000259" key="1">
    <source>
        <dbReference type="Pfam" id="PF08241"/>
    </source>
</evidence>
<dbReference type="EMBL" id="DUZY01000001">
    <property type="protein sequence ID" value="DAD20172.1"/>
    <property type="molecule type" value="Genomic_DNA"/>
</dbReference>
<dbReference type="PANTHER" id="PTHR47291">
    <property type="entry name" value="PEPTIDE UPSTREAM PROTEIN"/>
    <property type="match status" value="1"/>
</dbReference>
<reference evidence="2 3" key="1">
    <citation type="journal article" date="2020" name="Mol. Biol. Evol.">
        <title>Distinct Expression and Methylation Patterns for Genes with Different Fates following a Single Whole-Genome Duplication in Flowering Plants.</title>
        <authorList>
            <person name="Shi T."/>
            <person name="Rahmani R.S."/>
            <person name="Gugger P.F."/>
            <person name="Wang M."/>
            <person name="Li H."/>
            <person name="Zhang Y."/>
            <person name="Li Z."/>
            <person name="Wang Q."/>
            <person name="Van de Peer Y."/>
            <person name="Marchal K."/>
            <person name="Chen J."/>
        </authorList>
    </citation>
    <scope>NUCLEOTIDE SEQUENCE [LARGE SCALE GENOMIC DNA]</scope>
    <source>
        <tissue evidence="2">Leaf</tissue>
    </source>
</reference>
<dbReference type="AlphaFoldDB" id="A0A822XJI7"/>
<protein>
    <recommendedName>
        <fullName evidence="1">Methyltransferase type 11 domain-containing protein</fullName>
    </recommendedName>
</protein>
<name>A0A822XJI7_NELNU</name>
<evidence type="ECO:0000313" key="2">
    <source>
        <dbReference type="EMBL" id="DAD20172.1"/>
    </source>
</evidence>
<evidence type="ECO:0000313" key="3">
    <source>
        <dbReference type="Proteomes" id="UP000607653"/>
    </source>
</evidence>
<dbReference type="GO" id="GO:0008757">
    <property type="term" value="F:S-adenosylmethionine-dependent methyltransferase activity"/>
    <property type="evidence" value="ECO:0007669"/>
    <property type="project" value="InterPro"/>
</dbReference>
<feature type="domain" description="Methyltransferase type 11" evidence="1">
    <location>
        <begin position="41"/>
        <end position="84"/>
    </location>
</feature>
<dbReference type="InterPro" id="IPR013216">
    <property type="entry name" value="Methyltransf_11"/>
</dbReference>
<keyword evidence="3" id="KW-1185">Reference proteome</keyword>
<dbReference type="SUPFAM" id="SSF53335">
    <property type="entry name" value="S-adenosyl-L-methionine-dependent methyltransferases"/>
    <property type="match status" value="1"/>
</dbReference>
<accession>A0A822XJI7</accession>
<dbReference type="PANTHER" id="PTHR47291:SF1">
    <property type="entry name" value="PEPTIDE UPSTREAM PROTEIN"/>
    <property type="match status" value="1"/>
</dbReference>
<dbReference type="Pfam" id="PF08241">
    <property type="entry name" value="Methyltransf_11"/>
    <property type="match status" value="1"/>
</dbReference>
<proteinExistence type="predicted"/>
<gene>
    <name evidence="2" type="ORF">HUJ06_021635</name>
</gene>
<dbReference type="InterPro" id="IPR029063">
    <property type="entry name" value="SAM-dependent_MTases_sf"/>
</dbReference>
<dbReference type="Gene3D" id="3.40.50.150">
    <property type="entry name" value="Vaccinia Virus protein VP39"/>
    <property type="match status" value="1"/>
</dbReference>
<sequence length="99" mass="10944">MDAKALCVGEGSDLVVSTLRELGFLDALGVERHLFFSLMRKSFTYKLEFKDNSFDFVFSRALDRVSVPALLVFDIERVLRPGGVGSVLVDITSSTLVVL</sequence>
<dbReference type="Proteomes" id="UP000607653">
    <property type="component" value="Unassembled WGS sequence"/>
</dbReference>
<organism evidence="2 3">
    <name type="scientific">Nelumbo nucifera</name>
    <name type="common">Sacred lotus</name>
    <dbReference type="NCBI Taxonomy" id="4432"/>
    <lineage>
        <taxon>Eukaryota</taxon>
        <taxon>Viridiplantae</taxon>
        <taxon>Streptophyta</taxon>
        <taxon>Embryophyta</taxon>
        <taxon>Tracheophyta</taxon>
        <taxon>Spermatophyta</taxon>
        <taxon>Magnoliopsida</taxon>
        <taxon>Proteales</taxon>
        <taxon>Nelumbonaceae</taxon>
        <taxon>Nelumbo</taxon>
    </lineage>
</organism>
<comment type="caution">
    <text evidence="2">The sequence shown here is derived from an EMBL/GenBank/DDBJ whole genome shotgun (WGS) entry which is preliminary data.</text>
</comment>